<comment type="caution">
    <text evidence="2">The sequence shown here is derived from an EMBL/GenBank/DDBJ whole genome shotgun (WGS) entry which is preliminary data.</text>
</comment>
<evidence type="ECO:0000313" key="2">
    <source>
        <dbReference type="EMBL" id="MFC7704174.1"/>
    </source>
</evidence>
<feature type="region of interest" description="Disordered" evidence="1">
    <location>
        <begin position="205"/>
        <end position="224"/>
    </location>
</feature>
<name>A0ABW2UL56_9RHOB</name>
<keyword evidence="3" id="KW-1185">Reference proteome</keyword>
<proteinExistence type="predicted"/>
<reference evidence="3" key="1">
    <citation type="journal article" date="2019" name="Int. J. Syst. Evol. Microbiol.">
        <title>The Global Catalogue of Microorganisms (GCM) 10K type strain sequencing project: providing services to taxonomists for standard genome sequencing and annotation.</title>
        <authorList>
            <consortium name="The Broad Institute Genomics Platform"/>
            <consortium name="The Broad Institute Genome Sequencing Center for Infectious Disease"/>
            <person name="Wu L."/>
            <person name="Ma J."/>
        </authorList>
    </citation>
    <scope>NUCLEOTIDE SEQUENCE [LARGE SCALE GENOMIC DNA]</scope>
    <source>
        <strain evidence="3">CGMCC 1.12750</strain>
    </source>
</reference>
<dbReference type="RefSeq" id="WP_377401957.1">
    <property type="nucleotide sequence ID" value="NZ_JBHTFQ010000004.1"/>
</dbReference>
<organism evidence="2 3">
    <name type="scientific">Plastorhodobacter daqingensis</name>
    <dbReference type="NCBI Taxonomy" id="1387281"/>
    <lineage>
        <taxon>Bacteria</taxon>
        <taxon>Pseudomonadati</taxon>
        <taxon>Pseudomonadota</taxon>
        <taxon>Alphaproteobacteria</taxon>
        <taxon>Rhodobacterales</taxon>
        <taxon>Paracoccaceae</taxon>
        <taxon>Plastorhodobacter</taxon>
    </lineage>
</organism>
<protein>
    <submittedName>
        <fullName evidence="2">Uncharacterized protein</fullName>
    </submittedName>
</protein>
<evidence type="ECO:0000256" key="1">
    <source>
        <dbReference type="SAM" id="MobiDB-lite"/>
    </source>
</evidence>
<dbReference type="EMBL" id="JBHTFQ010000004">
    <property type="protein sequence ID" value="MFC7704174.1"/>
    <property type="molecule type" value="Genomic_DNA"/>
</dbReference>
<gene>
    <name evidence="2" type="ORF">ACFQXB_08210</name>
</gene>
<accession>A0ABW2UL56</accession>
<sequence length="432" mass="46074">MSVIWLHSGHGQPPEPIRDAAAAGRVTVLPQAELTEAALLAHRGLVTGMLCDQDAMMALRPALARFLAAGGRWVFNGHLLRPLVEGLAPYQPIPAPKRSDFALTAQVAHPIFTGFDLKKLEANKGVAGFYGRGANPPPIGAVILNTLGAGVPVDWIWPQPGGGAFFSHAGNDLGQIATMHGIGARVWGNLIDWAAGGACVPDDAPRVASEPAPGSFTTAPPARSAPEAPRLIAVNAGTYYHIETIEGARYRDSFDLAIAPEQIGAVLTPEDVLFVTCRTPPQRMIAQRGLLAAHLAAGGTVVAMGESRSDLWLPHVAFTPTETNWWWWLTPGAELGVRVAGPHPLLEGLGDADVTWHLHGWFAPPEGAQVLVRDGAGRAVAYEDSCTTPGRIIVTSLDPCYHHGSRFMPATTRFLDRFLPNLRQLVLEESPA</sequence>
<dbReference type="Proteomes" id="UP001596516">
    <property type="component" value="Unassembled WGS sequence"/>
</dbReference>
<evidence type="ECO:0000313" key="3">
    <source>
        <dbReference type="Proteomes" id="UP001596516"/>
    </source>
</evidence>